<organism evidence="1 2">
    <name type="scientific">Rhododendron molle</name>
    <name type="common">Chinese azalea</name>
    <name type="synonym">Azalea mollis</name>
    <dbReference type="NCBI Taxonomy" id="49168"/>
    <lineage>
        <taxon>Eukaryota</taxon>
        <taxon>Viridiplantae</taxon>
        <taxon>Streptophyta</taxon>
        <taxon>Embryophyta</taxon>
        <taxon>Tracheophyta</taxon>
        <taxon>Spermatophyta</taxon>
        <taxon>Magnoliopsida</taxon>
        <taxon>eudicotyledons</taxon>
        <taxon>Gunneridae</taxon>
        <taxon>Pentapetalae</taxon>
        <taxon>asterids</taxon>
        <taxon>Ericales</taxon>
        <taxon>Ericaceae</taxon>
        <taxon>Ericoideae</taxon>
        <taxon>Rhodoreae</taxon>
        <taxon>Rhododendron</taxon>
    </lineage>
</organism>
<comment type="caution">
    <text evidence="1">The sequence shown here is derived from an EMBL/GenBank/DDBJ whole genome shotgun (WGS) entry which is preliminary data.</text>
</comment>
<name>A0ACC0MAC5_RHOML</name>
<reference evidence="1" key="1">
    <citation type="submission" date="2022-02" db="EMBL/GenBank/DDBJ databases">
        <title>Plant Genome Project.</title>
        <authorList>
            <person name="Zhang R.-G."/>
        </authorList>
    </citation>
    <scope>NUCLEOTIDE SEQUENCE</scope>
    <source>
        <strain evidence="1">AT1</strain>
    </source>
</reference>
<sequence>MSVSLLLLIQNSRSFACPNILVKGTQNVVVDFIVFDNEKFMLLQALDSFIVMEREGLIIACAALFYSLEKNVEKLLLLLFLLNAVGKDRETNYWVWFVRRGFSACSVECIPEEKRKKIYRSRESKY</sequence>
<keyword evidence="2" id="KW-1185">Reference proteome</keyword>
<dbReference type="Proteomes" id="UP001062846">
    <property type="component" value="Chromosome 9"/>
</dbReference>
<evidence type="ECO:0000313" key="1">
    <source>
        <dbReference type="EMBL" id="KAI8537447.1"/>
    </source>
</evidence>
<proteinExistence type="predicted"/>
<evidence type="ECO:0000313" key="2">
    <source>
        <dbReference type="Proteomes" id="UP001062846"/>
    </source>
</evidence>
<gene>
    <name evidence="1" type="ORF">RHMOL_Rhmol09G0024500</name>
</gene>
<dbReference type="EMBL" id="CM046396">
    <property type="protein sequence ID" value="KAI8537447.1"/>
    <property type="molecule type" value="Genomic_DNA"/>
</dbReference>
<accession>A0ACC0MAC5</accession>
<protein>
    <submittedName>
        <fullName evidence="1">Uncharacterized protein</fullName>
    </submittedName>
</protein>